<proteinExistence type="predicted"/>
<accession>A0A161JZG4</accession>
<dbReference type="OrthoDB" id="9813911at2"/>
<sequence>MAPEREARRVSLPRLLLHLEGAAVLVTAAFVYFRLGLPLWAFLVFLLAPDLSAIGYLFGPRVGSVTYNLAHIIVWPLLVGVAGWALGWPWAAPVALIWLAHIGMDRMVGYGLKYPDHFKQTHFDRV</sequence>
<dbReference type="InterPro" id="IPR025356">
    <property type="entry name" value="DUF4260"/>
</dbReference>
<name>A0A161JZG4_9CHLR</name>
<dbReference type="KEGG" id="pbf:CFX0092_B0533"/>
<gene>
    <name evidence="2" type="ORF">CFX0092_B0533</name>
</gene>
<dbReference type="AlphaFoldDB" id="A0A161JZG4"/>
<keyword evidence="1" id="KW-0472">Membrane</keyword>
<evidence type="ECO:0000256" key="1">
    <source>
        <dbReference type="SAM" id="Phobius"/>
    </source>
</evidence>
<evidence type="ECO:0000313" key="3">
    <source>
        <dbReference type="Proteomes" id="UP000215027"/>
    </source>
</evidence>
<reference evidence="2" key="1">
    <citation type="submission" date="2016-01" db="EMBL/GenBank/DDBJ databases">
        <authorList>
            <person name="Mcilroy J.S."/>
            <person name="Karst M S."/>
            <person name="Albertsen M."/>
        </authorList>
    </citation>
    <scope>NUCLEOTIDE SEQUENCE</scope>
    <source>
        <strain evidence="2">Cfx-K</strain>
    </source>
</reference>
<dbReference type="EMBL" id="LN890656">
    <property type="protein sequence ID" value="CUS06067.1"/>
    <property type="molecule type" value="Genomic_DNA"/>
</dbReference>
<evidence type="ECO:0000313" key="2">
    <source>
        <dbReference type="EMBL" id="CUS06067.1"/>
    </source>
</evidence>
<keyword evidence="1" id="KW-1133">Transmembrane helix</keyword>
<feature type="transmembrane region" description="Helical" evidence="1">
    <location>
        <begin position="65"/>
        <end position="84"/>
    </location>
</feature>
<evidence type="ECO:0008006" key="4">
    <source>
        <dbReference type="Google" id="ProtNLM"/>
    </source>
</evidence>
<feature type="transmembrane region" description="Helical" evidence="1">
    <location>
        <begin position="12"/>
        <end position="33"/>
    </location>
</feature>
<feature type="transmembrane region" description="Helical" evidence="1">
    <location>
        <begin position="39"/>
        <end position="58"/>
    </location>
</feature>
<dbReference type="Pfam" id="PF14079">
    <property type="entry name" value="DUF4260"/>
    <property type="match status" value="1"/>
</dbReference>
<organism evidence="2 3">
    <name type="scientific">Candidatus Promineifilum breve</name>
    <dbReference type="NCBI Taxonomy" id="1806508"/>
    <lineage>
        <taxon>Bacteria</taxon>
        <taxon>Bacillati</taxon>
        <taxon>Chloroflexota</taxon>
        <taxon>Ardenticatenia</taxon>
        <taxon>Candidatus Promineifilales</taxon>
        <taxon>Candidatus Promineifilaceae</taxon>
        <taxon>Candidatus Promineifilum</taxon>
    </lineage>
</organism>
<keyword evidence="3" id="KW-1185">Reference proteome</keyword>
<protein>
    <recommendedName>
        <fullName evidence="4">DUF4260 family protein</fullName>
    </recommendedName>
</protein>
<dbReference type="RefSeq" id="WP_095045396.1">
    <property type="nucleotide sequence ID" value="NZ_LN890656.1"/>
</dbReference>
<dbReference type="Proteomes" id="UP000215027">
    <property type="component" value="Chromosome II"/>
</dbReference>
<keyword evidence="1" id="KW-0812">Transmembrane</keyword>